<protein>
    <submittedName>
        <fullName evidence="1">ORF-74 protein</fullName>
    </submittedName>
</protein>
<evidence type="ECO:0000313" key="1">
    <source>
        <dbReference type="EMBL" id="AHC69575.1"/>
    </source>
</evidence>
<proteinExistence type="predicted"/>
<reference evidence="1" key="2">
    <citation type="submission" date="2015-04" db="EMBL/GenBank/DDBJ databases">
        <authorList>
            <person name="Harrison R.L."/>
            <person name="Keena M.A."/>
            <person name="Rowley D.L."/>
        </authorList>
    </citation>
    <scope>NUCLEOTIDE SEQUENCE</scope>
    <source>
        <strain evidence="1">2161</strain>
    </source>
</reference>
<sequence length="241" mass="26846">MTDGRDARAVVLKRLYLDGGLSHEVQGLFGGELIKVSVRPERLDGLAYHAFGARGPLAADVGRHVVQIEGVFVALLVQEAQQGGGRGGAPDPVQVSLAVQRRGRHVHVAGHVRLRALVFFQRRHHHVVQEAHAPLGERAARARHERVHARLVHKHVARVQVHRRVDAQVVLQLVPIDLPLFGYHFVCAVHLLVSQKVHKLFQLARHLSVRRDDAPALELDAVVQRGLKVLEMSHFGHVRRV</sequence>
<name>V9TGJ6_NPVLD</name>
<reference evidence="2" key="3">
    <citation type="journal article" date="2020" name="J. Invertebr. Pathol.">
        <title>Pathology and genome sequence of a Lymantria dispar multiple nucleopolyhedrovirus (LdMNPV) isolate from Heilongjiang, China.</title>
        <authorList>
            <person name="Harrison R.L."/>
            <person name="Rowley D.L."/>
            <person name="Keena M.A."/>
        </authorList>
    </citation>
    <scope>NUCLEOTIDE SEQUENCE</scope>
    <source>
        <strain evidence="2">HrB</strain>
        <strain evidence="3">HrB-NJSS</strain>
    </source>
</reference>
<evidence type="ECO:0000313" key="3">
    <source>
        <dbReference type="EMBL" id="QPD02043.1"/>
    </source>
</evidence>
<dbReference type="EMBL" id="KF695050">
    <property type="protein sequence ID" value="AHC69575.1"/>
    <property type="molecule type" value="Genomic_DNA"/>
</dbReference>
<reference evidence="1" key="1">
    <citation type="journal article" date="2014" name="J. Invertebr. Pathol.">
        <title>Classification, genetic variation and pathogenicity of Lymantria dispar nucleopolyhedrovirus isolates from Asia, Europe, and North America.</title>
        <authorList>
            <person name="Harrison R.L."/>
            <person name="Keena M.A."/>
            <person name="Rowley D.L."/>
        </authorList>
    </citation>
    <scope>NUCLEOTIDE SEQUENCE</scope>
    <source>
        <strain evidence="1">2161</strain>
        <strain evidence="2">HrB</strain>
        <strain evidence="3">HrB-NJSS</strain>
    </source>
</reference>
<dbReference type="EMBL" id="MT782112">
    <property type="protein sequence ID" value="QPD01869.1"/>
    <property type="molecule type" value="Genomic_DNA"/>
</dbReference>
<dbReference type="EMBL" id="MT782113">
    <property type="protein sequence ID" value="QPD02043.1"/>
    <property type="molecule type" value="Genomic_DNA"/>
</dbReference>
<organismHost>
    <name type="scientific">Lepidoptera</name>
    <name type="common">moths &amp; butterflies</name>
    <dbReference type="NCBI Taxonomy" id="7088"/>
</organismHost>
<organism evidence="1">
    <name type="scientific">Lymantria dispar multicapsid nuclear polyhedrosis virus</name>
    <name type="common">LdMNPV</name>
    <dbReference type="NCBI Taxonomy" id="10449"/>
    <lineage>
        <taxon>Viruses</taxon>
        <taxon>Viruses incertae sedis</taxon>
        <taxon>Naldaviricetes</taxon>
        <taxon>Lefavirales</taxon>
        <taxon>Baculoviridae</taxon>
        <taxon>Alphabaculovirus</taxon>
        <taxon>Alphabaculovirus lydisparis</taxon>
    </lineage>
</organism>
<accession>V9TGJ6</accession>
<evidence type="ECO:0000313" key="2">
    <source>
        <dbReference type="EMBL" id="QPD01869.1"/>
    </source>
</evidence>